<keyword evidence="4" id="KW-1015">Disulfide bond</keyword>
<feature type="region of interest" description="Disordered" evidence="6">
    <location>
        <begin position="1275"/>
        <end position="1313"/>
    </location>
</feature>
<evidence type="ECO:0000313" key="10">
    <source>
        <dbReference type="Proteomes" id="UP000002640"/>
    </source>
</evidence>
<dbReference type="PANTHER" id="PTHR24045">
    <property type="match status" value="1"/>
</dbReference>
<dbReference type="InterPro" id="IPR021520">
    <property type="entry name" value="Stealth_CR2"/>
</dbReference>
<dbReference type="Pfam" id="PF17102">
    <property type="entry name" value="Stealth_CR3"/>
    <property type="match status" value="1"/>
</dbReference>
<keyword evidence="5" id="KW-0325">Glycoprotein</keyword>
<feature type="transmembrane region" description="Helical" evidence="7">
    <location>
        <begin position="1235"/>
        <end position="1253"/>
    </location>
</feature>
<feature type="region of interest" description="Disordered" evidence="6">
    <location>
        <begin position="610"/>
        <end position="677"/>
    </location>
</feature>
<reference evidence="9 10" key="1">
    <citation type="journal article" date="2006" name="Science">
        <title>Phytophthora genome sequences uncover evolutionary origins and mechanisms of pathogenesis.</title>
        <authorList>
            <person name="Tyler B.M."/>
            <person name="Tripathy S."/>
            <person name="Zhang X."/>
            <person name="Dehal P."/>
            <person name="Jiang R.H."/>
            <person name="Aerts A."/>
            <person name="Arredondo F.D."/>
            <person name="Baxter L."/>
            <person name="Bensasson D."/>
            <person name="Beynon J.L."/>
            <person name="Chapman J."/>
            <person name="Damasceno C.M."/>
            <person name="Dorrance A.E."/>
            <person name="Dou D."/>
            <person name="Dickerman A.W."/>
            <person name="Dubchak I.L."/>
            <person name="Garbelotto M."/>
            <person name="Gijzen M."/>
            <person name="Gordon S.G."/>
            <person name="Govers F."/>
            <person name="Grunwald N.J."/>
            <person name="Huang W."/>
            <person name="Ivors K.L."/>
            <person name="Jones R.W."/>
            <person name="Kamoun S."/>
            <person name="Krampis K."/>
            <person name="Lamour K.H."/>
            <person name="Lee M.K."/>
            <person name="McDonald W.H."/>
            <person name="Medina M."/>
            <person name="Meijer H.J."/>
            <person name="Nordberg E.K."/>
            <person name="Maclean D.J."/>
            <person name="Ospina-Giraldo M.D."/>
            <person name="Morris P.F."/>
            <person name="Phuntumart V."/>
            <person name="Putnam N.H."/>
            <person name="Rash S."/>
            <person name="Rose J.K."/>
            <person name="Sakihama Y."/>
            <person name="Salamov A.A."/>
            <person name="Savidor A."/>
            <person name="Scheuring C.F."/>
            <person name="Smith B.M."/>
            <person name="Sobral B.W."/>
            <person name="Terry A."/>
            <person name="Torto-Alalibo T.A."/>
            <person name="Win J."/>
            <person name="Xu Z."/>
            <person name="Zhang H."/>
            <person name="Grigoriev I.V."/>
            <person name="Rokhsar D.S."/>
            <person name="Boore J.L."/>
        </authorList>
    </citation>
    <scope>NUCLEOTIDE SEQUENCE [LARGE SCALE GENOMIC DNA]</scope>
    <source>
        <strain evidence="9 10">P6497</strain>
    </source>
</reference>
<evidence type="ECO:0000256" key="5">
    <source>
        <dbReference type="ARBA" id="ARBA00023180"/>
    </source>
</evidence>
<dbReference type="InterPro" id="IPR047141">
    <property type="entry name" value="Stealth"/>
</dbReference>
<dbReference type="InterPro" id="IPR018247">
    <property type="entry name" value="EF_Hand_1_Ca_BS"/>
</dbReference>
<dbReference type="SMR" id="G4ZQH4"/>
<dbReference type="InterPro" id="IPR031356">
    <property type="entry name" value="Stealth_CR4"/>
</dbReference>
<evidence type="ECO:0000256" key="1">
    <source>
        <dbReference type="ARBA" id="ARBA00007583"/>
    </source>
</evidence>
<name>G4ZQH4_PHYSP</name>
<feature type="region of interest" description="Disordered" evidence="6">
    <location>
        <begin position="517"/>
        <end position="536"/>
    </location>
</feature>
<evidence type="ECO:0000256" key="7">
    <source>
        <dbReference type="SAM" id="Phobius"/>
    </source>
</evidence>
<feature type="transmembrane region" description="Helical" evidence="7">
    <location>
        <begin position="28"/>
        <end position="46"/>
    </location>
</feature>
<dbReference type="InterPro" id="IPR031358">
    <property type="entry name" value="Stealth_CR1"/>
</dbReference>
<dbReference type="GeneID" id="20642101"/>
<comment type="similarity">
    <text evidence="1">Belongs to the stealth family.</text>
</comment>
<dbReference type="InterPro" id="IPR031357">
    <property type="entry name" value="Stealth_CR3"/>
</dbReference>
<keyword evidence="2" id="KW-0808">Transferase</keyword>
<feature type="compositionally biased region" description="Acidic residues" evidence="6">
    <location>
        <begin position="521"/>
        <end position="531"/>
    </location>
</feature>
<dbReference type="Pfam" id="PF11380">
    <property type="entry name" value="Stealth_CR2"/>
    <property type="match status" value="1"/>
</dbReference>
<dbReference type="Pfam" id="PF00066">
    <property type="entry name" value="Notch"/>
    <property type="match status" value="2"/>
</dbReference>
<evidence type="ECO:0000313" key="9">
    <source>
        <dbReference type="EMBL" id="EGZ15502.1"/>
    </source>
</evidence>
<dbReference type="Gene3D" id="4.10.470.20">
    <property type="match status" value="2"/>
</dbReference>
<feature type="compositionally biased region" description="Basic and acidic residues" evidence="6">
    <location>
        <begin position="647"/>
        <end position="658"/>
    </location>
</feature>
<dbReference type="OMA" id="FYDTDRA"/>
<dbReference type="PROSITE" id="PS00018">
    <property type="entry name" value="EF_HAND_1"/>
    <property type="match status" value="1"/>
</dbReference>
<keyword evidence="7" id="KW-0812">Transmembrane</keyword>
<keyword evidence="3" id="KW-0677">Repeat</keyword>
<feature type="region of interest" description="Disordered" evidence="6">
    <location>
        <begin position="707"/>
        <end position="739"/>
    </location>
</feature>
<protein>
    <recommendedName>
        <fullName evidence="8">LNR domain-containing protein</fullName>
    </recommendedName>
</protein>
<dbReference type="Pfam" id="PF17101">
    <property type="entry name" value="Stealth_CR1"/>
    <property type="match status" value="1"/>
</dbReference>
<dbReference type="RefSeq" id="XP_009529251.1">
    <property type="nucleotide sequence ID" value="XM_009530956.1"/>
</dbReference>
<dbReference type="InterPro" id="IPR000800">
    <property type="entry name" value="Notch_dom"/>
</dbReference>
<sequence>MASSRSRRAASEPAAGPVAGRACSLRSVLLPFCVLASCCALLLLNWTPADRNNIGGVTASDYLSYGPIDVVYTWVNGTDPRWKKEKEFWHKHWIASLTGQPLPVWGEEANVKGRDDSNSDNRFRDNEELRYSLRSLEKYAPWVRHIYVVTDGQIPSWLDIESPKISIVKHRDIFANESHLPVFSSPAIEWNLDNVPGLSDMFLYFNDDVFLGSPVRPEDFVSQAGVQKAYFAWEIPLCSNRCWESSLANGRCDKECNVTACDFDMGDCGCDVNPLDGSVTCDQEKIASILEHSPKPPKIGNHLCLGTCHYSFLGNGVCDRSCNVSSCGFDGGDCRVQKPYDRNRPYVHDDEEEEGMSPLVKDLWSAEVEANHTLVHVPLNVNATYLNLTEAFGVNGSIVSAAHDNDELVRFASIYETEMVLLLVFGRDSEARLMTSSVQITVTGEDAEGTPIQLDFSMVRGKNTIEAALSPVEDEGSEEISGGVSTFLNTSVRPNRIRLPFGFRQATFRNAFPINEKDADVEQAEGSEEGTSDLSKDEQIAAVAEKLAAKVPMIEIFLPFNVTGKKLEDGEILNLGWQLDLRLHNDEKDVDWSDHDVCQLHVPKKKPVVAAAETANSETKDSVISTGSGEGSSTGEANSKDGVAVDSTEKANGEKPSEEQDNVENEGEDNENTGVTKCRLAEDNRGIFVTVRVLTNHAHTVFSVAGALDEEDESEAEAPTTAHESTTPSKDDETDVDSSEVQKLMETWETSPQVTDGQVCFYDTDRADPWRYRYCFALALGHYHSKEVEVVHKPTLWALLHPPKPKVVYTPYMGGDPALIELLDRCIDTSRRLIGIRPRICYPNEVPVPRPPVKDEVDAKAKKEEEGRRLACEAQKWRLAQRMEREKEELEAQAREGLLGKLSRFFTNVKSAVGNGHVVPTNETLDDIEYADVCGPAPEEVKEKPPVTLKSAQAHLSKDTFGDSLRFVNKLYNRAFGKPKTSDRRRVPSHMPFLLQKSIIREIKDHWTKEVQDTSAHRFRHPEDMQFSFSYFHYLINRAKIHPHTLEEIWREYLDANRNGILDENEVLTAASLAHGDAPPEDFVKEVRDCVQPEKREKVREIPTAEGTLRLSETLTPYITLENLERCPSVRDALVKNVRYETKVELMPETEVTFHMLSDNYNFAWKQMMGTRARRTKFVCINDDMKHPSAAVSQILHELFLSIWPKRSQFELPYHLKNRYAHIDEYNAAQERRQIAAGIAVVIMLLIAFVFRAELRAMFGFQDIARARAASASQLTQDFQQAQDEEEDADEKPKANTNPTSPKNKRRSRKASA</sequence>
<dbReference type="InParanoid" id="G4ZQH4"/>
<dbReference type="Pfam" id="PF17103">
    <property type="entry name" value="Stealth_CR4"/>
    <property type="match status" value="1"/>
</dbReference>
<organism evidence="9 10">
    <name type="scientific">Phytophthora sojae (strain P6497)</name>
    <name type="common">Soybean stem and root rot agent</name>
    <name type="synonym">Phytophthora megasperma f. sp. glycines</name>
    <dbReference type="NCBI Taxonomy" id="1094619"/>
    <lineage>
        <taxon>Eukaryota</taxon>
        <taxon>Sar</taxon>
        <taxon>Stramenopiles</taxon>
        <taxon>Oomycota</taxon>
        <taxon>Peronosporomycetes</taxon>
        <taxon>Peronosporales</taxon>
        <taxon>Peronosporaceae</taxon>
        <taxon>Phytophthora</taxon>
    </lineage>
</organism>
<dbReference type="PANTHER" id="PTHR24045:SF0">
    <property type="entry name" value="N-ACETYLGLUCOSAMINE-1-PHOSPHOTRANSFERASE SUBUNITS ALPHA_BETA"/>
    <property type="match status" value="1"/>
</dbReference>
<evidence type="ECO:0000256" key="2">
    <source>
        <dbReference type="ARBA" id="ARBA00022679"/>
    </source>
</evidence>
<dbReference type="KEGG" id="psoj:PHYSODRAFT_302006"/>
<feature type="compositionally biased region" description="Low complexity" evidence="6">
    <location>
        <begin position="625"/>
        <end position="636"/>
    </location>
</feature>
<keyword evidence="10" id="KW-1185">Reference proteome</keyword>
<evidence type="ECO:0000256" key="6">
    <source>
        <dbReference type="SAM" id="MobiDB-lite"/>
    </source>
</evidence>
<feature type="domain" description="LNR" evidence="8">
    <location>
        <begin position="231"/>
        <end position="269"/>
    </location>
</feature>
<evidence type="ECO:0000256" key="3">
    <source>
        <dbReference type="ARBA" id="ARBA00022737"/>
    </source>
</evidence>
<dbReference type="GO" id="GO:0016772">
    <property type="term" value="F:transferase activity, transferring phosphorus-containing groups"/>
    <property type="evidence" value="ECO:0007669"/>
    <property type="project" value="InterPro"/>
</dbReference>
<gene>
    <name evidence="9" type="ORF">PHYSODRAFT_302006</name>
</gene>
<keyword evidence="7" id="KW-0472">Membrane</keyword>
<dbReference type="GO" id="GO:0005794">
    <property type="term" value="C:Golgi apparatus"/>
    <property type="evidence" value="ECO:0007669"/>
    <property type="project" value="TreeGrafter"/>
</dbReference>
<feature type="compositionally biased region" description="Basic residues" evidence="6">
    <location>
        <begin position="1303"/>
        <end position="1313"/>
    </location>
</feature>
<accession>G4ZQH4</accession>
<feature type="compositionally biased region" description="Acidic residues" evidence="6">
    <location>
        <begin position="659"/>
        <end position="671"/>
    </location>
</feature>
<evidence type="ECO:0000256" key="4">
    <source>
        <dbReference type="ARBA" id="ARBA00023157"/>
    </source>
</evidence>
<keyword evidence="7" id="KW-1133">Transmembrane helix</keyword>
<dbReference type="EMBL" id="JH159155">
    <property type="protein sequence ID" value="EGZ15502.1"/>
    <property type="molecule type" value="Genomic_DNA"/>
</dbReference>
<evidence type="ECO:0000259" key="8">
    <source>
        <dbReference type="SMART" id="SM00004"/>
    </source>
</evidence>
<dbReference type="SMART" id="SM00004">
    <property type="entry name" value="NL"/>
    <property type="match status" value="2"/>
</dbReference>
<dbReference type="Proteomes" id="UP000002640">
    <property type="component" value="Unassembled WGS sequence"/>
</dbReference>
<feature type="domain" description="LNR" evidence="8">
    <location>
        <begin position="293"/>
        <end position="335"/>
    </location>
</feature>
<proteinExistence type="inferred from homology"/>